<organism evidence="1 2">
    <name type="scientific">Streptomyces tendae</name>
    <dbReference type="NCBI Taxonomy" id="1932"/>
    <lineage>
        <taxon>Bacteria</taxon>
        <taxon>Bacillati</taxon>
        <taxon>Actinomycetota</taxon>
        <taxon>Actinomycetes</taxon>
        <taxon>Kitasatosporales</taxon>
        <taxon>Streptomycetaceae</taxon>
        <taxon>Streptomyces</taxon>
    </lineage>
</organism>
<dbReference type="Proteomes" id="UP000324308">
    <property type="component" value="Chromosome"/>
</dbReference>
<dbReference type="EMBL" id="CP043959">
    <property type="protein sequence ID" value="QER89448.1"/>
    <property type="molecule type" value="Genomic_DNA"/>
</dbReference>
<protein>
    <submittedName>
        <fullName evidence="1">Uncharacterized protein</fullName>
    </submittedName>
</protein>
<dbReference type="RefSeq" id="WP_150156871.1">
    <property type="nucleotide sequence ID" value="NZ_CP043959.1"/>
</dbReference>
<gene>
    <name evidence="1" type="ORF">F3L20_29465</name>
</gene>
<evidence type="ECO:0000313" key="2">
    <source>
        <dbReference type="Proteomes" id="UP000324308"/>
    </source>
</evidence>
<sequence>MGTDAEGPIPLGAAACGMQAEELARDLVAHIDSWCSDRMVVPRMTVTPADYASTTGHVINKPESRMTLTY</sequence>
<keyword evidence="2" id="KW-1185">Reference proteome</keyword>
<accession>A0ABX5ZXP4</accession>
<name>A0ABX5ZXP4_STRTE</name>
<proteinExistence type="predicted"/>
<evidence type="ECO:0000313" key="1">
    <source>
        <dbReference type="EMBL" id="QER89448.1"/>
    </source>
</evidence>
<reference evidence="1 2" key="1">
    <citation type="submission" date="2019-09" db="EMBL/GenBank/DDBJ databases">
        <title>Draft genome sequence of the Ebosin-producing strain Streptomyces sp. 139.</title>
        <authorList>
            <person name="Ai L."/>
            <person name="Geng M."/>
            <person name="Ma M."/>
            <person name="Bai L."/>
        </authorList>
    </citation>
    <scope>NUCLEOTIDE SEQUENCE [LARGE SCALE GENOMIC DNA]</scope>
    <source>
        <strain evidence="1 2">139</strain>
    </source>
</reference>